<dbReference type="SUPFAM" id="SSF48452">
    <property type="entry name" value="TPR-like"/>
    <property type="match status" value="1"/>
</dbReference>
<name>A0A3Q3VSI2_MOLML</name>
<accession>A0A3Q3VSI2</accession>
<reference evidence="1" key="1">
    <citation type="submission" date="2025-08" db="UniProtKB">
        <authorList>
            <consortium name="Ensembl"/>
        </authorList>
    </citation>
    <scope>IDENTIFICATION</scope>
</reference>
<evidence type="ECO:0000313" key="2">
    <source>
        <dbReference type="Proteomes" id="UP000261620"/>
    </source>
</evidence>
<dbReference type="Proteomes" id="UP000261620">
    <property type="component" value="Unplaced"/>
</dbReference>
<dbReference type="Pfam" id="PF17826">
    <property type="entry name" value="DUF5588"/>
    <property type="match status" value="2"/>
</dbReference>
<reference evidence="1" key="2">
    <citation type="submission" date="2025-09" db="UniProtKB">
        <authorList>
            <consortium name="Ensembl"/>
        </authorList>
    </citation>
    <scope>IDENTIFICATION</scope>
</reference>
<evidence type="ECO:0000313" key="1">
    <source>
        <dbReference type="Ensembl" id="ENSMMOP00000004168.1"/>
    </source>
</evidence>
<proteinExistence type="predicted"/>
<dbReference type="Ensembl" id="ENSMMOT00000004244.1">
    <property type="protein sequence ID" value="ENSMMOP00000004168.1"/>
    <property type="gene ID" value="ENSMMOG00000003333.1"/>
</dbReference>
<dbReference type="InterPro" id="IPR041404">
    <property type="entry name" value="DUF5588"/>
</dbReference>
<dbReference type="OMA" id="EWIADNN"/>
<dbReference type="InterPro" id="IPR011990">
    <property type="entry name" value="TPR-like_helical_dom_sf"/>
</dbReference>
<dbReference type="AlphaFoldDB" id="A0A3Q3VSI2"/>
<dbReference type="PANTHER" id="PTHR31919">
    <property type="entry name" value="ZINC FINGERS AND HOMEOBOXES PROTEIN 1, ISOFORM 2"/>
    <property type="match status" value="1"/>
</dbReference>
<sequence length="305" mass="34943">MLRMEILGSTFDDSVFSEARDRVPVTLTGYSAKRCEAQWFCESAALQTEDALEKQKVLKFRGDLAVRRGDYQTALDSYSSCLEWIADNNLTIRRDVLEGMARCCTKLGQRDRALDLANSLSKEASNTCHLTSVLLLKAGIYQHFGHIRSRMWCLQQLCNLLPFNPWHWFSLGRMSAQLLEVHTSAEQEKAAELSEDRTWLKACACLIRTRLLLRILRQQQSSFVLQRSENTLKASDEALRRLNPPESTLQALTEVMSEDLIPEKMREDFQDGESLASVCVQSFRERWWDKILLTGGGEDRQALRT</sequence>
<dbReference type="PANTHER" id="PTHR31919:SF1">
    <property type="entry name" value="ZINC FINGERS AND HOMEOBOXES PROTEIN 1, ISOFORM 2"/>
    <property type="match status" value="1"/>
</dbReference>
<organism evidence="1 2">
    <name type="scientific">Mola mola</name>
    <name type="common">Ocean sunfish</name>
    <name type="synonym">Tetraodon mola</name>
    <dbReference type="NCBI Taxonomy" id="94237"/>
    <lineage>
        <taxon>Eukaryota</taxon>
        <taxon>Metazoa</taxon>
        <taxon>Chordata</taxon>
        <taxon>Craniata</taxon>
        <taxon>Vertebrata</taxon>
        <taxon>Euteleostomi</taxon>
        <taxon>Actinopterygii</taxon>
        <taxon>Neopterygii</taxon>
        <taxon>Teleostei</taxon>
        <taxon>Neoteleostei</taxon>
        <taxon>Acanthomorphata</taxon>
        <taxon>Eupercaria</taxon>
        <taxon>Tetraodontiformes</taxon>
        <taxon>Molidae</taxon>
        <taxon>Mola</taxon>
    </lineage>
</organism>
<dbReference type="Gene3D" id="1.25.40.10">
    <property type="entry name" value="Tetratricopeptide repeat domain"/>
    <property type="match status" value="1"/>
</dbReference>
<protein>
    <submittedName>
        <fullName evidence="1">Uncharacterized protein</fullName>
    </submittedName>
</protein>
<keyword evidence="2" id="KW-1185">Reference proteome</keyword>